<dbReference type="InterPro" id="IPR049368">
    <property type="entry name" value="FkbO_Hyg5-like_N"/>
</dbReference>
<organism evidence="4 5">
    <name type="scientific">Umezawaea endophytica</name>
    <dbReference type="NCBI Taxonomy" id="1654476"/>
    <lineage>
        <taxon>Bacteria</taxon>
        <taxon>Bacillati</taxon>
        <taxon>Actinomycetota</taxon>
        <taxon>Actinomycetes</taxon>
        <taxon>Pseudonocardiales</taxon>
        <taxon>Pseudonocardiaceae</taxon>
        <taxon>Umezawaea</taxon>
    </lineage>
</organism>
<dbReference type="Proteomes" id="UP001141259">
    <property type="component" value="Unassembled WGS sequence"/>
</dbReference>
<evidence type="ECO:0000313" key="5">
    <source>
        <dbReference type="Proteomes" id="UP001141259"/>
    </source>
</evidence>
<feature type="binding site" evidence="2">
    <location>
        <position position="141"/>
    </location>
    <ligand>
        <name>substrate</name>
    </ligand>
</feature>
<evidence type="ECO:0000313" key="4">
    <source>
        <dbReference type="EMBL" id="MCS7475352.1"/>
    </source>
</evidence>
<feature type="binding site" evidence="2">
    <location>
        <position position="134"/>
    </location>
    <ligand>
        <name>substrate</name>
    </ligand>
</feature>
<feature type="domain" description="Chorismatase FkbO/Hyg5-like N-terminal" evidence="3">
    <location>
        <begin position="53"/>
        <end position="173"/>
    </location>
</feature>
<feature type="binding site" evidence="2">
    <location>
        <position position="205"/>
    </location>
    <ligand>
        <name>substrate</name>
    </ligand>
</feature>
<dbReference type="EMBL" id="JANYMP010000001">
    <property type="protein sequence ID" value="MCS7475352.1"/>
    <property type="molecule type" value="Genomic_DNA"/>
</dbReference>
<reference evidence="4" key="1">
    <citation type="submission" date="2022-08" db="EMBL/GenBank/DDBJ databases">
        <authorList>
            <person name="Tistechok S."/>
            <person name="Samborskyy M."/>
            <person name="Roman I."/>
        </authorList>
    </citation>
    <scope>NUCLEOTIDE SEQUENCE</scope>
    <source>
        <strain evidence="4">DSM 103496</strain>
    </source>
</reference>
<comment type="caution">
    <text evidence="4">The sequence shown here is derived from an EMBL/GenBank/DDBJ whole genome shotgun (WGS) entry which is preliminary data.</text>
</comment>
<keyword evidence="5" id="KW-1185">Reference proteome</keyword>
<sequence length="310" mass="33672">MRGPADVVTRPGTATRALGTIRYTGRSGDPSVASGALTMDVHLTAPGEPDAVDVWTTSRPVSVVDGGRVKYAHDGEVALFAARVPRSDRYADAVERLYTELFALTAATGYRELFRVWQYVEDVNGLNADGLEVYQDFCLGRARAFDRHGGPAAMPAATGVGALGGGISVHLLACREPVRHLENPRQVPAYHYPRRYGPKPPSFARATRRGDELHLSGTAAIVGHRTVFPGDVAGQCREALRNVEALLDAPADLAGLDRIKVYVRRAEDVEEVRRQCLRAFPAGADIAFFVVDLCRPDLLVEIEGTWSPVR</sequence>
<gene>
    <name evidence="4" type="ORF">NZH93_00670</name>
</gene>
<dbReference type="PANTHER" id="PTHR43857">
    <property type="entry name" value="BLR7761 PROTEIN"/>
    <property type="match status" value="1"/>
</dbReference>
<dbReference type="InterPro" id="IPR031038">
    <property type="entry name" value="Chori_FkbO_Hyg5"/>
</dbReference>
<dbReference type="PANTHER" id="PTHR43857:SF1">
    <property type="entry name" value="YJGH FAMILY PROTEIN"/>
    <property type="match status" value="1"/>
</dbReference>
<dbReference type="Gene3D" id="3.30.1330.40">
    <property type="entry name" value="RutC-like"/>
    <property type="match status" value="1"/>
</dbReference>
<dbReference type="RefSeq" id="WP_259620874.1">
    <property type="nucleotide sequence ID" value="NZ_JANYMP010000001.1"/>
</dbReference>
<dbReference type="InterPro" id="IPR035959">
    <property type="entry name" value="RutC-like_sf"/>
</dbReference>
<dbReference type="AlphaFoldDB" id="A0A9X3ACR8"/>
<evidence type="ECO:0000256" key="2">
    <source>
        <dbReference type="PIRSR" id="PIRSR631038-2"/>
    </source>
</evidence>
<evidence type="ECO:0000256" key="1">
    <source>
        <dbReference type="PIRSR" id="PIRSR631038-1"/>
    </source>
</evidence>
<protein>
    <submittedName>
        <fullName evidence="4">FkbO/Hyg5 family chorismatase</fullName>
    </submittedName>
</protein>
<evidence type="ECO:0000259" key="3">
    <source>
        <dbReference type="Pfam" id="PF21168"/>
    </source>
</evidence>
<feature type="active site" description="Proton acceptor" evidence="1">
    <location>
        <position position="301"/>
    </location>
</feature>
<dbReference type="NCBIfam" id="TIGR04444">
    <property type="entry name" value="chori_FkbO_Hyg5"/>
    <property type="match status" value="1"/>
</dbReference>
<dbReference type="Pfam" id="PF21168">
    <property type="entry name" value="FkbO_Hyg5-like_N"/>
    <property type="match status" value="1"/>
</dbReference>
<dbReference type="SUPFAM" id="SSF55298">
    <property type="entry name" value="YjgF-like"/>
    <property type="match status" value="1"/>
</dbReference>
<accession>A0A9X3ACR8</accession>
<feature type="binding site" evidence="2">
    <location>
        <position position="192"/>
    </location>
    <ligand>
        <name>substrate</name>
    </ligand>
</feature>
<proteinExistence type="predicted"/>
<name>A0A9X3ACR8_9PSEU</name>